<keyword evidence="1" id="KW-1133">Transmembrane helix</keyword>
<comment type="caution">
    <text evidence="2">The sequence shown here is derived from an EMBL/GenBank/DDBJ whole genome shotgun (WGS) entry which is preliminary data.</text>
</comment>
<dbReference type="Proteomes" id="UP000663841">
    <property type="component" value="Unassembled WGS sequence"/>
</dbReference>
<sequence length="183" mass="20268">MSNISPRSQSHRDNGGYNWDSFREQALRTADSMDKQYGIPARKKIIAVGTVYPFTTTLAMTFGALSFFPVLTFLAFSFFTLFIILLSGLATALFIAGIIILGAFVILLSIISLIFGFALFFSVSGYMVYLAYRFAFHVQGVQGQGAGAWLEETLLRFRLIDINEVRETLASNGATKYPDGKVE</sequence>
<protein>
    <recommendedName>
        <fullName evidence="4">Transmembrane protein</fullName>
    </recommendedName>
</protein>
<keyword evidence="1" id="KW-0812">Transmembrane</keyword>
<organism evidence="2 3">
    <name type="scientific">Rhizoctonia solani</name>
    <dbReference type="NCBI Taxonomy" id="456999"/>
    <lineage>
        <taxon>Eukaryota</taxon>
        <taxon>Fungi</taxon>
        <taxon>Dikarya</taxon>
        <taxon>Basidiomycota</taxon>
        <taxon>Agaricomycotina</taxon>
        <taxon>Agaricomycetes</taxon>
        <taxon>Cantharellales</taxon>
        <taxon>Ceratobasidiaceae</taxon>
        <taxon>Rhizoctonia</taxon>
    </lineage>
</organism>
<reference evidence="2" key="1">
    <citation type="submission" date="2021-01" db="EMBL/GenBank/DDBJ databases">
        <authorList>
            <person name="Kaushik A."/>
        </authorList>
    </citation>
    <scope>NUCLEOTIDE SEQUENCE</scope>
    <source>
        <strain evidence="2">AG3-T5</strain>
    </source>
</reference>
<feature type="transmembrane region" description="Helical" evidence="1">
    <location>
        <begin position="103"/>
        <end position="132"/>
    </location>
</feature>
<feature type="transmembrane region" description="Helical" evidence="1">
    <location>
        <begin position="45"/>
        <end position="68"/>
    </location>
</feature>
<evidence type="ECO:0000313" key="2">
    <source>
        <dbReference type="EMBL" id="CAE6478315.1"/>
    </source>
</evidence>
<evidence type="ECO:0000256" key="1">
    <source>
        <dbReference type="SAM" id="Phobius"/>
    </source>
</evidence>
<proteinExistence type="predicted"/>
<keyword evidence="1" id="KW-0472">Membrane</keyword>
<dbReference type="Pfam" id="PF16015">
    <property type="entry name" value="Promethin"/>
    <property type="match status" value="1"/>
</dbReference>
<evidence type="ECO:0008006" key="4">
    <source>
        <dbReference type="Google" id="ProtNLM"/>
    </source>
</evidence>
<accession>A0A8H3CAY1</accession>
<feature type="transmembrane region" description="Helical" evidence="1">
    <location>
        <begin position="74"/>
        <end position="96"/>
    </location>
</feature>
<gene>
    <name evidence="2" type="ORF">RDB_LOCUS199348</name>
</gene>
<dbReference type="AlphaFoldDB" id="A0A8H3CAY1"/>
<name>A0A8H3CAY1_9AGAM</name>
<evidence type="ECO:0000313" key="3">
    <source>
        <dbReference type="Proteomes" id="UP000663841"/>
    </source>
</evidence>
<dbReference type="EMBL" id="CAJMWW010000644">
    <property type="protein sequence ID" value="CAE6478315.1"/>
    <property type="molecule type" value="Genomic_DNA"/>
</dbReference>